<dbReference type="InterPro" id="IPR036910">
    <property type="entry name" value="HMG_box_dom_sf"/>
</dbReference>
<dbReference type="AlphaFoldDB" id="A0A3B5AA45"/>
<evidence type="ECO:0000256" key="5">
    <source>
        <dbReference type="SAM" id="Coils"/>
    </source>
</evidence>
<reference evidence="8" key="1">
    <citation type="submission" date="2023-09" db="UniProtKB">
        <authorList>
            <consortium name="Ensembl"/>
        </authorList>
    </citation>
    <scope>IDENTIFICATION</scope>
</reference>
<keyword evidence="2 4" id="KW-0238">DNA-binding</keyword>
<feature type="compositionally biased region" description="Acidic residues" evidence="6">
    <location>
        <begin position="321"/>
        <end position="354"/>
    </location>
</feature>
<keyword evidence="3 4" id="KW-0539">Nucleus</keyword>
<dbReference type="SMART" id="SM00398">
    <property type="entry name" value="HMG"/>
    <property type="match status" value="2"/>
</dbReference>
<feature type="domain" description="HMG box" evidence="7">
    <location>
        <begin position="109"/>
        <end position="173"/>
    </location>
</feature>
<keyword evidence="5" id="KW-0175">Coiled coil</keyword>
<protein>
    <submittedName>
        <fullName evidence="8">Putative upstream-binding factor 1-like protein 3/5</fullName>
    </submittedName>
</protein>
<sequence length="354" mass="41964">MSDDKMETEEPGWTRADLQKLLGAMKASIPENEKMDCYTNGLKRLDWNKVAFPPFSPEACKQKWTNMLKKMSKVRTLTELIVRAEDVIADPAHNRKGEEFTEDEEGLPPRPPLTGYTVFCKEQLPHMPGTTSRNKMSVCAQRWQELSEAEKDKYRTNCEELNRQYRMKLNEYLQRFDEEKQEQILKKKGIKRPKKRKSRNEESLVEEPPGEPKMPSLSGNVIFFKNQMELLKEKIPGPKERLAEASRMWMDLSTKQKEYYAIKVDEKKKKYSLELQKWFKTLTAAEQESYLTRHPKKHQYLKVKLTDVFVRKEPRLSQPSDSEDDDIEFSEEESCWEYEEEEEEEDEEDVMFEM</sequence>
<dbReference type="InterPro" id="IPR051762">
    <property type="entry name" value="UBF1"/>
</dbReference>
<dbReference type="GO" id="GO:0003677">
    <property type="term" value="F:DNA binding"/>
    <property type="evidence" value="ECO:0007669"/>
    <property type="project" value="UniProtKB-UniRule"/>
</dbReference>
<evidence type="ECO:0000256" key="1">
    <source>
        <dbReference type="ARBA" id="ARBA00004123"/>
    </source>
</evidence>
<feature type="region of interest" description="Disordered" evidence="6">
    <location>
        <begin position="314"/>
        <end position="354"/>
    </location>
</feature>
<dbReference type="Ensembl" id="ENSSPAT00000018596.1">
    <property type="protein sequence ID" value="ENSSPAP00000018318.1"/>
    <property type="gene ID" value="ENSSPAG00000013674.1"/>
</dbReference>
<evidence type="ECO:0000256" key="2">
    <source>
        <dbReference type="ARBA" id="ARBA00023125"/>
    </source>
</evidence>
<dbReference type="PANTHER" id="PTHR46318:SF2">
    <property type="entry name" value="NUCLEOLAR TRANSCRIPTION FACTOR 1"/>
    <property type="match status" value="1"/>
</dbReference>
<name>A0A3B5AA45_9TELE</name>
<dbReference type="Ensembl" id="ENSSPAT00000018561.1">
    <property type="protein sequence ID" value="ENSSPAP00000018283.1"/>
    <property type="gene ID" value="ENSSPAG00000013674.1"/>
</dbReference>
<proteinExistence type="predicted"/>
<accession>A0A3B5AA45</accession>
<evidence type="ECO:0000256" key="6">
    <source>
        <dbReference type="SAM" id="MobiDB-lite"/>
    </source>
</evidence>
<evidence type="ECO:0000259" key="7">
    <source>
        <dbReference type="PROSITE" id="PS50118"/>
    </source>
</evidence>
<comment type="subcellular location">
    <subcellularLocation>
        <location evidence="1">Nucleus</location>
    </subcellularLocation>
</comment>
<feature type="DNA-binding region" description="HMG box" evidence="4">
    <location>
        <begin position="212"/>
        <end position="279"/>
    </location>
</feature>
<dbReference type="Gene3D" id="1.10.30.10">
    <property type="entry name" value="High mobility group box domain"/>
    <property type="match status" value="2"/>
</dbReference>
<feature type="region of interest" description="Disordered" evidence="6">
    <location>
        <begin position="187"/>
        <end position="217"/>
    </location>
</feature>
<feature type="domain" description="HMG box" evidence="7">
    <location>
        <begin position="212"/>
        <end position="279"/>
    </location>
</feature>
<dbReference type="PROSITE" id="PS50118">
    <property type="entry name" value="HMG_BOX_2"/>
    <property type="match status" value="2"/>
</dbReference>
<evidence type="ECO:0000256" key="4">
    <source>
        <dbReference type="PROSITE-ProRule" id="PRU00267"/>
    </source>
</evidence>
<feature type="compositionally biased region" description="Basic residues" evidence="6">
    <location>
        <begin position="187"/>
        <end position="198"/>
    </location>
</feature>
<dbReference type="Pfam" id="PF00505">
    <property type="entry name" value="HMG_box"/>
    <property type="match status" value="1"/>
</dbReference>
<feature type="DNA-binding region" description="HMG box" evidence="4">
    <location>
        <begin position="109"/>
        <end position="173"/>
    </location>
</feature>
<dbReference type="SUPFAM" id="SSF47095">
    <property type="entry name" value="HMG-box"/>
    <property type="match status" value="2"/>
</dbReference>
<evidence type="ECO:0000256" key="3">
    <source>
        <dbReference type="ARBA" id="ARBA00023242"/>
    </source>
</evidence>
<evidence type="ECO:0000313" key="8">
    <source>
        <dbReference type="Ensembl" id="ENSSPAP00000018283.1"/>
    </source>
</evidence>
<dbReference type="GO" id="GO:0005634">
    <property type="term" value="C:nucleus"/>
    <property type="evidence" value="ECO:0007669"/>
    <property type="project" value="UniProtKB-SubCell"/>
</dbReference>
<dbReference type="InterPro" id="IPR009071">
    <property type="entry name" value="HMG_box_dom"/>
</dbReference>
<dbReference type="PANTHER" id="PTHR46318">
    <property type="entry name" value="UPSTREAM BINDING TRANSCRIPTION FACTOR"/>
    <property type="match status" value="1"/>
</dbReference>
<feature type="coiled-coil region" evidence="5">
    <location>
        <begin position="144"/>
        <end position="182"/>
    </location>
</feature>
<organism evidence="8">
    <name type="scientific">Stegastes partitus</name>
    <name type="common">bicolor damselfish</name>
    <dbReference type="NCBI Taxonomy" id="144197"/>
    <lineage>
        <taxon>Eukaryota</taxon>
        <taxon>Metazoa</taxon>
        <taxon>Chordata</taxon>
        <taxon>Craniata</taxon>
        <taxon>Vertebrata</taxon>
        <taxon>Euteleostomi</taxon>
        <taxon>Actinopterygii</taxon>
        <taxon>Neopterygii</taxon>
        <taxon>Teleostei</taxon>
        <taxon>Neoteleostei</taxon>
        <taxon>Acanthomorphata</taxon>
        <taxon>Ovalentaria</taxon>
        <taxon>Pomacentridae</taxon>
        <taxon>Stegastes</taxon>
    </lineage>
</organism>
<dbReference type="GeneTree" id="ENSGT00940000169450"/>